<dbReference type="GO" id="GO:0016020">
    <property type="term" value="C:membrane"/>
    <property type="evidence" value="ECO:0007669"/>
    <property type="project" value="UniProtKB-SubCell"/>
</dbReference>
<gene>
    <name evidence="11" type="ORF">OXX778_LOCUS2873</name>
</gene>
<evidence type="ECO:0000256" key="2">
    <source>
        <dbReference type="ARBA" id="ARBA00022692"/>
    </source>
</evidence>
<evidence type="ECO:0000256" key="5">
    <source>
        <dbReference type="ARBA" id="ARBA00023136"/>
    </source>
</evidence>
<dbReference type="PANTHER" id="PTHR24238">
    <property type="entry name" value="G-PROTEIN COUPLED RECEPTOR"/>
    <property type="match status" value="1"/>
</dbReference>
<keyword evidence="7 8" id="KW-0807">Transducer</keyword>
<dbReference type="Gene3D" id="1.20.1070.10">
    <property type="entry name" value="Rhodopsin 7-helix transmembrane proteins"/>
    <property type="match status" value="2"/>
</dbReference>
<proteinExistence type="inferred from homology"/>
<evidence type="ECO:0000256" key="7">
    <source>
        <dbReference type="ARBA" id="ARBA00023224"/>
    </source>
</evidence>
<feature type="transmembrane region" description="Helical" evidence="9">
    <location>
        <begin position="14"/>
        <end position="37"/>
    </location>
</feature>
<feature type="transmembrane region" description="Helical" evidence="9">
    <location>
        <begin position="110"/>
        <end position="132"/>
    </location>
</feature>
<dbReference type="InterPro" id="IPR000276">
    <property type="entry name" value="GPCR_Rhodpsn"/>
</dbReference>
<keyword evidence="12" id="KW-1185">Reference proteome</keyword>
<comment type="subcellular location">
    <subcellularLocation>
        <location evidence="1">Membrane</location>
        <topology evidence="1">Multi-pass membrane protein</topology>
    </subcellularLocation>
</comment>
<comment type="caution">
    <text evidence="11">The sequence shown here is derived from an EMBL/GenBank/DDBJ whole genome shotgun (WGS) entry which is preliminary data.</text>
</comment>
<feature type="transmembrane region" description="Helical" evidence="9">
    <location>
        <begin position="162"/>
        <end position="183"/>
    </location>
</feature>
<organism evidence="11 12">
    <name type="scientific">Brachionus calyciflorus</name>
    <dbReference type="NCBI Taxonomy" id="104777"/>
    <lineage>
        <taxon>Eukaryota</taxon>
        <taxon>Metazoa</taxon>
        <taxon>Spiralia</taxon>
        <taxon>Gnathifera</taxon>
        <taxon>Rotifera</taxon>
        <taxon>Eurotatoria</taxon>
        <taxon>Monogononta</taxon>
        <taxon>Pseudotrocha</taxon>
        <taxon>Ploima</taxon>
        <taxon>Brachionidae</taxon>
        <taxon>Brachionus</taxon>
    </lineage>
</organism>
<dbReference type="SUPFAM" id="SSF81321">
    <property type="entry name" value="Family A G protein-coupled receptor-like"/>
    <property type="match status" value="1"/>
</dbReference>
<dbReference type="AlphaFoldDB" id="A0A813N2X0"/>
<keyword evidence="2 8" id="KW-0812">Transmembrane</keyword>
<evidence type="ECO:0000256" key="8">
    <source>
        <dbReference type="RuleBase" id="RU000688"/>
    </source>
</evidence>
<keyword evidence="4 8" id="KW-0297">G-protein coupled receptor</keyword>
<protein>
    <recommendedName>
        <fullName evidence="10">G-protein coupled receptors family 1 profile domain-containing protein</fullName>
    </recommendedName>
</protein>
<keyword evidence="5 9" id="KW-0472">Membrane</keyword>
<evidence type="ECO:0000256" key="1">
    <source>
        <dbReference type="ARBA" id="ARBA00004141"/>
    </source>
</evidence>
<dbReference type="GO" id="GO:0004930">
    <property type="term" value="F:G protein-coupled receptor activity"/>
    <property type="evidence" value="ECO:0007669"/>
    <property type="project" value="UniProtKB-KW"/>
</dbReference>
<evidence type="ECO:0000313" key="12">
    <source>
        <dbReference type="Proteomes" id="UP000663879"/>
    </source>
</evidence>
<evidence type="ECO:0000259" key="10">
    <source>
        <dbReference type="PROSITE" id="PS50262"/>
    </source>
</evidence>
<dbReference type="PROSITE" id="PS50262">
    <property type="entry name" value="G_PROTEIN_RECEP_F1_2"/>
    <property type="match status" value="1"/>
</dbReference>
<keyword evidence="3 9" id="KW-1133">Transmembrane helix</keyword>
<dbReference type="CDD" id="cd00637">
    <property type="entry name" value="7tm_classA_rhodopsin-like"/>
    <property type="match status" value="1"/>
</dbReference>
<feature type="domain" description="G-protein coupled receptors family 1 profile" evidence="10">
    <location>
        <begin position="89"/>
        <end position="438"/>
    </location>
</feature>
<evidence type="ECO:0000313" key="11">
    <source>
        <dbReference type="EMBL" id="CAF0731523.1"/>
    </source>
</evidence>
<evidence type="ECO:0000256" key="3">
    <source>
        <dbReference type="ARBA" id="ARBA00022989"/>
    </source>
</evidence>
<evidence type="ECO:0000256" key="6">
    <source>
        <dbReference type="ARBA" id="ARBA00023170"/>
    </source>
</evidence>
<accession>A0A813N2X0</accession>
<dbReference type="PANTHER" id="PTHR24238:SF47">
    <property type="entry name" value="ECDYSTEROIDS_DOPAMINE RECEPTOR-RELATED"/>
    <property type="match status" value="1"/>
</dbReference>
<feature type="transmembrane region" description="Helical" evidence="9">
    <location>
        <begin position="425"/>
        <end position="441"/>
    </location>
</feature>
<keyword evidence="6 8" id="KW-0675">Receptor</keyword>
<dbReference type="Proteomes" id="UP000663879">
    <property type="component" value="Unassembled WGS sequence"/>
</dbReference>
<comment type="similarity">
    <text evidence="8">Belongs to the G-protein coupled receptor 1 family.</text>
</comment>
<feature type="transmembrane region" description="Helical" evidence="9">
    <location>
        <begin position="203"/>
        <end position="227"/>
    </location>
</feature>
<evidence type="ECO:0000256" key="4">
    <source>
        <dbReference type="ARBA" id="ARBA00023040"/>
    </source>
</evidence>
<dbReference type="EMBL" id="CAJNOC010000238">
    <property type="protein sequence ID" value="CAF0731523.1"/>
    <property type="molecule type" value="Genomic_DNA"/>
</dbReference>
<dbReference type="Pfam" id="PF00001">
    <property type="entry name" value="7tm_1"/>
    <property type="match status" value="1"/>
</dbReference>
<feature type="transmembrane region" description="Helical" evidence="9">
    <location>
        <begin position="247"/>
        <end position="270"/>
    </location>
</feature>
<feature type="transmembrane region" description="Helical" evidence="9">
    <location>
        <begin position="384"/>
        <end position="405"/>
    </location>
</feature>
<evidence type="ECO:0000256" key="9">
    <source>
        <dbReference type="SAM" id="Phobius"/>
    </source>
</evidence>
<dbReference type="OrthoDB" id="5969463at2759"/>
<dbReference type="InterPro" id="IPR017452">
    <property type="entry name" value="GPCR_Rhodpsn_7TM"/>
</dbReference>
<reference evidence="11" key="1">
    <citation type="submission" date="2021-02" db="EMBL/GenBank/DDBJ databases">
        <authorList>
            <person name="Nowell W R."/>
        </authorList>
    </citation>
    <scope>NUCLEOTIDE SEQUENCE</scope>
    <source>
        <strain evidence="11">Ploen Becks lab</strain>
    </source>
</reference>
<sequence length="468" mass="55764">MNVTITLSPSYDTLYLFFGFFLVVISTCLNLIVVLTYKFGTWNKNNKDSYRNEIPKLRQRRFTEVVYNNENSPNKFRRLSLINHASPDENQYINLKFLRPENSFNNRRSLCSYFTLALGLCDLYISLINIPLNFLNESEILYKNIHQIFSKNFLISNLSCKIAYYLYQIPLILEIEILLMIAFDRYSSVFRSVETYFFDKKTFKIVLILAFMVSLLLSTPNLFLIVYESNHSASNLCLINTRLKMYYTIYKCVLLALFISSFSIILFCYIRFYRYVYTNCQNQREEKSNDMNQGENFKSRRISCPVDLKVPITSKMTLLKTNIETEDEDNLKSLRNISTNVKKRLRRLSENSNFDQNVNSIPLISVTMRRHTSRRYQHSRTGRVLSFTILAMIITWTPYWLHFFYDLFDCKEFFLNKFMAKLLKNMYLLNYILNPIFYSFVNKRFRKAASNLFRDLGRSIRNCLYYSK</sequence>
<name>A0A813N2X0_9BILA</name>
<dbReference type="PRINTS" id="PR00237">
    <property type="entry name" value="GPCRRHODOPSN"/>
</dbReference>
<dbReference type="PROSITE" id="PS00237">
    <property type="entry name" value="G_PROTEIN_RECEP_F1_1"/>
    <property type="match status" value="1"/>
</dbReference>